<keyword evidence="16" id="KW-0067">ATP-binding</keyword>
<dbReference type="Pfam" id="PF02882">
    <property type="entry name" value="THF_DHG_CYH_C"/>
    <property type="match status" value="1"/>
</dbReference>
<dbReference type="GO" id="GO:0035999">
    <property type="term" value="P:tetrahydrofolate interconversion"/>
    <property type="evidence" value="ECO:0007669"/>
    <property type="project" value="UniProtKB-UniPathway"/>
</dbReference>
<dbReference type="InterPro" id="IPR020628">
    <property type="entry name" value="Formate_THF_ligase_CS"/>
</dbReference>
<dbReference type="Proteomes" id="UP000191024">
    <property type="component" value="Chromosome E"/>
</dbReference>
<dbReference type="FunFam" id="3.40.50.300:FF:000245">
    <property type="entry name" value="C-1-tetrahydrofolate synthase, cytoplasmic"/>
    <property type="match status" value="1"/>
</dbReference>
<dbReference type="PANTHER" id="PTHR48099">
    <property type="entry name" value="C-1-TETRAHYDROFOLATE SYNTHASE, CYTOPLASMIC-RELATED"/>
    <property type="match status" value="1"/>
</dbReference>
<evidence type="ECO:0000256" key="4">
    <source>
        <dbReference type="ARBA" id="ARBA00006985"/>
    </source>
</evidence>
<dbReference type="CDD" id="cd00477">
    <property type="entry name" value="FTHFS"/>
    <property type="match status" value="1"/>
</dbReference>
<dbReference type="InterPro" id="IPR020867">
    <property type="entry name" value="THF_DH/CycHdrlase_CS"/>
</dbReference>
<dbReference type="GO" id="GO:0004329">
    <property type="term" value="F:formate-tetrahydrofolate ligase activity"/>
    <property type="evidence" value="ECO:0007669"/>
    <property type="project" value="UniProtKB-EC"/>
</dbReference>
<keyword evidence="17" id="KW-0521">NADP</keyword>
<dbReference type="FunFam" id="3.40.50.10860:FF:000005">
    <property type="entry name" value="C-1-tetrahydrofolate synthase, cytoplasmic, putative"/>
    <property type="match status" value="1"/>
</dbReference>
<evidence type="ECO:0000256" key="12">
    <source>
        <dbReference type="ARBA" id="ARBA00022598"/>
    </source>
</evidence>
<dbReference type="Gene3D" id="3.40.50.300">
    <property type="entry name" value="P-loop containing nucleotide triphosphate hydrolases"/>
    <property type="match status" value="2"/>
</dbReference>
<reference evidence="25 26" key="1">
    <citation type="submission" date="2016-03" db="EMBL/GenBank/DDBJ databases">
        <authorList>
            <person name="Devillers H."/>
        </authorList>
    </citation>
    <scope>NUCLEOTIDE SEQUENCE [LARGE SCALE GENOMIC DNA]</scope>
    <source>
        <strain evidence="25">CBS 11717</strain>
    </source>
</reference>
<comment type="similarity">
    <text evidence="3">In the N-terminal section; belongs to the tetrahydrofolate dehydrogenase/cyclohydrolase family.</text>
</comment>
<dbReference type="Gene3D" id="3.10.410.10">
    <property type="entry name" value="Formyltetrahydrofolate synthetase, domain 3"/>
    <property type="match status" value="1"/>
</dbReference>
<dbReference type="PANTHER" id="PTHR48099:SF26">
    <property type="entry name" value="C-1-TETRAHYDROFOLATE SYNTHASE, MITOCHONDRIAL"/>
    <property type="match status" value="1"/>
</dbReference>
<dbReference type="FunFam" id="3.40.50.300:FF:001123">
    <property type="entry name" value="C-1-tetrahydrofolate synthase, cytoplasmic isoform X2"/>
    <property type="match status" value="1"/>
</dbReference>
<dbReference type="InterPro" id="IPR036291">
    <property type="entry name" value="NAD(P)-bd_dom_sf"/>
</dbReference>
<dbReference type="PROSITE" id="PS00722">
    <property type="entry name" value="FTHFS_2"/>
    <property type="match status" value="1"/>
</dbReference>
<dbReference type="Gene3D" id="3.40.50.720">
    <property type="entry name" value="NAD(P)-binding Rossmann-like Domain"/>
    <property type="match status" value="1"/>
</dbReference>
<dbReference type="GO" id="GO:0005524">
    <property type="term" value="F:ATP binding"/>
    <property type="evidence" value="ECO:0007669"/>
    <property type="project" value="UniProtKB-KW"/>
</dbReference>
<evidence type="ECO:0000256" key="2">
    <source>
        <dbReference type="ARBA" id="ARBA00004777"/>
    </source>
</evidence>
<evidence type="ECO:0000256" key="16">
    <source>
        <dbReference type="ARBA" id="ARBA00022840"/>
    </source>
</evidence>
<accession>A0A1G4JND6</accession>
<evidence type="ECO:0000256" key="7">
    <source>
        <dbReference type="ARBA" id="ARBA00012776"/>
    </source>
</evidence>
<dbReference type="FunFam" id="3.40.50.720:FF:000006">
    <property type="entry name" value="Bifunctional protein FolD"/>
    <property type="match status" value="1"/>
</dbReference>
<dbReference type="InterPro" id="IPR000559">
    <property type="entry name" value="Formate_THF_ligase"/>
</dbReference>
<keyword evidence="26" id="KW-1185">Reference proteome</keyword>
<evidence type="ECO:0000256" key="11">
    <source>
        <dbReference type="ARBA" id="ARBA00022563"/>
    </source>
</evidence>
<evidence type="ECO:0000256" key="20">
    <source>
        <dbReference type="ARBA" id="ARBA00051435"/>
    </source>
</evidence>
<dbReference type="CDD" id="cd01080">
    <property type="entry name" value="NAD_bind_m-THF_DH_Cyclohyd"/>
    <property type="match status" value="1"/>
</dbReference>
<dbReference type="PROSITE" id="PS00721">
    <property type="entry name" value="FTHFS_1"/>
    <property type="match status" value="1"/>
</dbReference>
<dbReference type="OrthoDB" id="5126881at2759"/>
<dbReference type="HAMAP" id="MF_01576">
    <property type="entry name" value="THF_DHG_CYH"/>
    <property type="match status" value="1"/>
</dbReference>
<keyword evidence="19" id="KW-0511">Multifunctional enzyme</keyword>
<keyword evidence="13" id="KW-0547">Nucleotide-binding</keyword>
<dbReference type="InterPro" id="IPR020631">
    <property type="entry name" value="THF_DH/CycHdrlase_NAD-bd_dom"/>
</dbReference>
<comment type="similarity">
    <text evidence="4">In the C-terminal section; belongs to the formate--tetrahydrofolate ligase family.</text>
</comment>
<dbReference type="STRING" id="1230905.A0A1G4JND6"/>
<comment type="subunit">
    <text evidence="5">Homodimer.</text>
</comment>
<evidence type="ECO:0000256" key="21">
    <source>
        <dbReference type="ARBA" id="ARBA00051544"/>
    </source>
</evidence>
<dbReference type="GO" id="GO:0006164">
    <property type="term" value="P:purine nucleotide biosynthetic process"/>
    <property type="evidence" value="ECO:0007669"/>
    <property type="project" value="UniProtKB-KW"/>
</dbReference>
<comment type="catalytic activity">
    <reaction evidence="20">
        <text>(6R)-5,10-methylene-5,6,7,8-tetrahydrofolate + NADP(+) = (6R)-5,10-methenyltetrahydrofolate + NADPH</text>
        <dbReference type="Rhea" id="RHEA:22812"/>
        <dbReference type="ChEBI" id="CHEBI:15636"/>
        <dbReference type="ChEBI" id="CHEBI:57455"/>
        <dbReference type="ChEBI" id="CHEBI:57783"/>
        <dbReference type="ChEBI" id="CHEBI:58349"/>
        <dbReference type="EC" id="1.5.1.5"/>
    </reaction>
    <physiologicalReaction direction="left-to-right" evidence="20">
        <dbReference type="Rhea" id="RHEA:22813"/>
    </physiologicalReaction>
    <physiologicalReaction direction="right-to-left" evidence="20">
        <dbReference type="Rhea" id="RHEA:22814"/>
    </physiologicalReaction>
</comment>
<dbReference type="FunFam" id="3.10.410.10:FF:000001">
    <property type="entry name" value="Putative formate--tetrahydrofolate ligase"/>
    <property type="match status" value="1"/>
</dbReference>
<dbReference type="GO" id="GO:0005829">
    <property type="term" value="C:cytosol"/>
    <property type="evidence" value="ECO:0007669"/>
    <property type="project" value="TreeGrafter"/>
</dbReference>
<evidence type="ECO:0000313" key="26">
    <source>
        <dbReference type="Proteomes" id="UP000191024"/>
    </source>
</evidence>
<comment type="catalytic activity">
    <reaction evidence="22">
        <text>(6R)-5,10-methenyltetrahydrofolate + H2O = (6R)-10-formyltetrahydrofolate + H(+)</text>
        <dbReference type="Rhea" id="RHEA:23700"/>
        <dbReference type="ChEBI" id="CHEBI:15377"/>
        <dbReference type="ChEBI" id="CHEBI:15378"/>
        <dbReference type="ChEBI" id="CHEBI:57455"/>
        <dbReference type="ChEBI" id="CHEBI:195366"/>
        <dbReference type="EC" id="3.5.4.9"/>
    </reaction>
    <physiologicalReaction direction="left-to-right" evidence="22">
        <dbReference type="Rhea" id="RHEA:23701"/>
    </physiologicalReaction>
    <physiologicalReaction direction="right-to-left" evidence="22">
        <dbReference type="Rhea" id="RHEA:23702"/>
    </physiologicalReaction>
</comment>
<evidence type="ECO:0000256" key="3">
    <source>
        <dbReference type="ARBA" id="ARBA00005559"/>
    </source>
</evidence>
<evidence type="ECO:0000256" key="5">
    <source>
        <dbReference type="ARBA" id="ARBA00011738"/>
    </source>
</evidence>
<dbReference type="SUPFAM" id="SSF51735">
    <property type="entry name" value="NAD(P)-binding Rossmann-fold domains"/>
    <property type="match status" value="1"/>
</dbReference>
<protein>
    <recommendedName>
        <fullName evidence="9">C-1-tetrahydrofolate synthase, cytoplasmic</fullName>
        <ecNumber evidence="8">1.5.1.5</ecNumber>
        <ecNumber evidence="7">3.5.4.9</ecNumber>
        <ecNumber evidence="6">6.3.4.3</ecNumber>
    </recommendedName>
</protein>
<evidence type="ECO:0000259" key="23">
    <source>
        <dbReference type="Pfam" id="PF00763"/>
    </source>
</evidence>
<feature type="domain" description="Tetrahydrofolate dehydrogenase/cyclohydrolase NAD(P)-binding" evidence="24">
    <location>
        <begin position="187"/>
        <end position="335"/>
    </location>
</feature>
<dbReference type="GO" id="GO:0004488">
    <property type="term" value="F:methylenetetrahydrofolate dehydrogenase (NADP+) activity"/>
    <property type="evidence" value="ECO:0007669"/>
    <property type="project" value="UniProtKB-EC"/>
</dbReference>
<dbReference type="Gene3D" id="1.10.8.770">
    <property type="match status" value="1"/>
</dbReference>
<evidence type="ECO:0000256" key="18">
    <source>
        <dbReference type="ARBA" id="ARBA00023002"/>
    </source>
</evidence>
<evidence type="ECO:0000313" key="25">
    <source>
        <dbReference type="EMBL" id="SCU92137.1"/>
    </source>
</evidence>
<sequence length="982" mass="105703">MFSRAARNASLLSARVAGTARLAPTETLPPQLGFAPRRLNATRLSPYHTLSGTKVAKALRDEAFKEIETIKSEHPDFEPTLKIFQVGSRPDSSAYVRMKLKTSKESGVRCLVEKLPQDISEAELLNKIEAVNGDDSIHGLLIQLPLPKHLNETKVTNAVLHTKDVDGFHRYNAGELSKKGGSPFFLPCTPNGCIRLLEEAKVDLRGKNAVVLGRSDIVGTPVSSLLKNLDATVTVCHSHTKDLQRILAEADVVIAACGRPNYVKGEWLKDGAVVIDVGINYIPDSTKKSGQRLVGDVDFESAKHKASFITPVPGGVGPMTVAMLVQNVLLAAKRQLTDSYKPAKISPLPLKLQSPVPSDIDISRAQTPKNIGVVAEELGIHANEVELYGHYKAKLSLDILNRLKANENGKYVLVAGITPTPLGEGKSTTTMGLVQALTAHLNKPSIANVRQPSMGPTFGVKGGAAGGGYAQVIPMDEFNMHLTGDIHAISAANNLLAAAIDTRMFHESTQKKDSTFFNRLVPKKKGGRQFTKSMLKRLEKLDISKTNPDDLTPEEITKFARLNLDPTTITIKRVVDVNDRMLRQITIGQAPTEKGFTRSTGFDITVASELMAILALSRDLKDMRARVGRIVVGANQDGEPITVEDVGCAGAITALLKDAIKPNLMQSLEGTPVMVHAGPFANISIGASSVIADRIALKLVGKTKDSNAEAGYVVTEAGFDFTMGGERFFNIKCRSSGLQPDAVVLVATVRALKLHGGAPDVKPGQSLPSEYTEENVDLVAKGVANLCKQISNAKQFGIPVVVGINRFESDTDAEIEVIRKAAKEAGAFDAVSTNHWAEGGKGAIGLAHAVVDATKQAKDFKFLYEVDQSVEAKLETIVQKMYGGAKIEISPEAQQKIDLYKKQGFGNLPICIAKTQYSLSHDASLKNVPTGFTFPVRDVRASIGAGYLYALAAEIQTIPGLSTYAGYMNVEVNDEGEIEGLF</sequence>
<evidence type="ECO:0000256" key="22">
    <source>
        <dbReference type="ARBA" id="ARBA00052163"/>
    </source>
</evidence>
<comment type="catalytic activity">
    <reaction evidence="21">
        <text>(6S)-5,6,7,8-tetrahydrofolate + formate + ATP = (6R)-10-formyltetrahydrofolate + ADP + phosphate</text>
        <dbReference type="Rhea" id="RHEA:20221"/>
        <dbReference type="ChEBI" id="CHEBI:15740"/>
        <dbReference type="ChEBI" id="CHEBI:30616"/>
        <dbReference type="ChEBI" id="CHEBI:43474"/>
        <dbReference type="ChEBI" id="CHEBI:57453"/>
        <dbReference type="ChEBI" id="CHEBI:195366"/>
        <dbReference type="ChEBI" id="CHEBI:456216"/>
        <dbReference type="EC" id="6.3.4.3"/>
    </reaction>
    <physiologicalReaction direction="left-to-right" evidence="21">
        <dbReference type="Rhea" id="RHEA:20222"/>
    </physiologicalReaction>
    <physiologicalReaction direction="right-to-left" evidence="21">
        <dbReference type="Rhea" id="RHEA:20223"/>
    </physiologicalReaction>
</comment>
<dbReference type="InterPro" id="IPR020630">
    <property type="entry name" value="THF_DH/CycHdrlase_cat_dom"/>
</dbReference>
<evidence type="ECO:0000256" key="14">
    <source>
        <dbReference type="ARBA" id="ARBA00022755"/>
    </source>
</evidence>
<organism evidence="25 26">
    <name type="scientific">Lachancea mirantina</name>
    <dbReference type="NCBI Taxonomy" id="1230905"/>
    <lineage>
        <taxon>Eukaryota</taxon>
        <taxon>Fungi</taxon>
        <taxon>Dikarya</taxon>
        <taxon>Ascomycota</taxon>
        <taxon>Saccharomycotina</taxon>
        <taxon>Saccharomycetes</taxon>
        <taxon>Saccharomycetales</taxon>
        <taxon>Saccharomycetaceae</taxon>
        <taxon>Lachancea</taxon>
    </lineage>
</organism>
<dbReference type="PROSITE" id="PS00766">
    <property type="entry name" value="THF_DHG_CYH_1"/>
    <property type="match status" value="1"/>
</dbReference>
<keyword evidence="15" id="KW-0378">Hydrolase</keyword>
<proteinExistence type="inferred from homology"/>
<feature type="domain" description="Tetrahydrofolate dehydrogenase/cyclohydrolase catalytic" evidence="23">
    <location>
        <begin position="50"/>
        <end position="166"/>
    </location>
</feature>
<dbReference type="EC" id="1.5.1.5" evidence="8"/>
<dbReference type="EMBL" id="LT598465">
    <property type="protein sequence ID" value="SCU92137.1"/>
    <property type="molecule type" value="Genomic_DNA"/>
</dbReference>
<dbReference type="Gene3D" id="3.40.50.10860">
    <property type="entry name" value="Leucine Dehydrogenase, chain A, domain 1"/>
    <property type="match status" value="1"/>
</dbReference>
<dbReference type="AlphaFoldDB" id="A0A1G4JND6"/>
<evidence type="ECO:0000256" key="10">
    <source>
        <dbReference type="ARBA" id="ARBA00022490"/>
    </source>
</evidence>
<keyword evidence="18" id="KW-0560">Oxidoreductase</keyword>
<dbReference type="InterPro" id="IPR027417">
    <property type="entry name" value="P-loop_NTPase"/>
</dbReference>
<dbReference type="EC" id="3.5.4.9" evidence="7"/>
<evidence type="ECO:0000256" key="13">
    <source>
        <dbReference type="ARBA" id="ARBA00022741"/>
    </source>
</evidence>
<name>A0A1G4JND6_9SACH</name>
<dbReference type="GO" id="GO:0005739">
    <property type="term" value="C:mitochondrion"/>
    <property type="evidence" value="ECO:0007669"/>
    <property type="project" value="TreeGrafter"/>
</dbReference>
<dbReference type="InterPro" id="IPR000672">
    <property type="entry name" value="THF_DH/CycHdrlase"/>
</dbReference>
<keyword evidence="11" id="KW-0554">One-carbon metabolism</keyword>
<evidence type="ECO:0000256" key="17">
    <source>
        <dbReference type="ARBA" id="ARBA00022857"/>
    </source>
</evidence>
<dbReference type="InterPro" id="IPR046346">
    <property type="entry name" value="Aminoacid_DH-like_N_sf"/>
</dbReference>
<comment type="subcellular location">
    <subcellularLocation>
        <location evidence="1">Cytoplasm</location>
    </subcellularLocation>
</comment>
<dbReference type="SUPFAM" id="SSF53223">
    <property type="entry name" value="Aminoacid dehydrogenase-like, N-terminal domain"/>
    <property type="match status" value="1"/>
</dbReference>
<dbReference type="PROSITE" id="PS00767">
    <property type="entry name" value="THF_DHG_CYH_2"/>
    <property type="match status" value="1"/>
</dbReference>
<dbReference type="Pfam" id="PF00763">
    <property type="entry name" value="THF_DHG_CYH"/>
    <property type="match status" value="1"/>
</dbReference>
<comment type="pathway">
    <text evidence="2">One-carbon metabolism; tetrahydrofolate interconversion.</text>
</comment>
<evidence type="ECO:0000256" key="8">
    <source>
        <dbReference type="ARBA" id="ARBA00012859"/>
    </source>
</evidence>
<dbReference type="SUPFAM" id="SSF52540">
    <property type="entry name" value="P-loop containing nucleoside triphosphate hydrolases"/>
    <property type="match status" value="1"/>
</dbReference>
<dbReference type="PRINTS" id="PR00085">
    <property type="entry name" value="THFDHDRGNASE"/>
</dbReference>
<evidence type="ECO:0000256" key="6">
    <source>
        <dbReference type="ARBA" id="ARBA00012295"/>
    </source>
</evidence>
<evidence type="ECO:0000256" key="1">
    <source>
        <dbReference type="ARBA" id="ARBA00004496"/>
    </source>
</evidence>
<keyword evidence="10" id="KW-0963">Cytoplasm</keyword>
<evidence type="ECO:0000256" key="9">
    <source>
        <dbReference type="ARBA" id="ARBA00017592"/>
    </source>
</evidence>
<dbReference type="UniPathway" id="UPA00193"/>
<keyword evidence="14" id="KW-0658">Purine biosynthesis</keyword>
<evidence type="ECO:0000259" key="24">
    <source>
        <dbReference type="Pfam" id="PF02882"/>
    </source>
</evidence>
<dbReference type="HAMAP" id="MF_01543">
    <property type="entry name" value="FTHFS"/>
    <property type="match status" value="1"/>
</dbReference>
<evidence type="ECO:0000256" key="19">
    <source>
        <dbReference type="ARBA" id="ARBA00023268"/>
    </source>
</evidence>
<dbReference type="Pfam" id="PF01268">
    <property type="entry name" value="FTHFS"/>
    <property type="match status" value="1"/>
</dbReference>
<dbReference type="GO" id="GO:0004477">
    <property type="term" value="F:methenyltetrahydrofolate cyclohydrolase activity"/>
    <property type="evidence" value="ECO:0007669"/>
    <property type="project" value="UniProtKB-EC"/>
</dbReference>
<gene>
    <name evidence="25" type="ORF">LAMI_0E08944G</name>
</gene>
<keyword evidence="12" id="KW-0436">Ligase</keyword>
<dbReference type="EC" id="6.3.4.3" evidence="6"/>
<evidence type="ECO:0000256" key="15">
    <source>
        <dbReference type="ARBA" id="ARBA00022801"/>
    </source>
</evidence>